<accession>A0ABU1IPL3</accession>
<protein>
    <submittedName>
        <fullName evidence="1">Uncharacterized protein</fullName>
    </submittedName>
</protein>
<gene>
    <name evidence="1" type="ORF">JOE21_002344</name>
</gene>
<reference evidence="1 2" key="1">
    <citation type="submission" date="2023-07" db="EMBL/GenBank/DDBJ databases">
        <title>Genomic Encyclopedia of Type Strains, Phase IV (KMG-IV): sequencing the most valuable type-strain genomes for metagenomic binning, comparative biology and taxonomic classification.</title>
        <authorList>
            <person name="Goeker M."/>
        </authorList>
    </citation>
    <scope>NUCLEOTIDE SEQUENCE [LARGE SCALE GENOMIC DNA]</scope>
    <source>
        <strain evidence="1 2">DSM 45903</strain>
    </source>
</reference>
<organism evidence="1 2">
    <name type="scientific">Desmospora profundinema</name>
    <dbReference type="NCBI Taxonomy" id="1571184"/>
    <lineage>
        <taxon>Bacteria</taxon>
        <taxon>Bacillati</taxon>
        <taxon>Bacillota</taxon>
        <taxon>Bacilli</taxon>
        <taxon>Bacillales</taxon>
        <taxon>Thermoactinomycetaceae</taxon>
        <taxon>Desmospora</taxon>
    </lineage>
</organism>
<evidence type="ECO:0000313" key="1">
    <source>
        <dbReference type="EMBL" id="MDR6226338.1"/>
    </source>
</evidence>
<name>A0ABU1IPL3_9BACL</name>
<dbReference type="Proteomes" id="UP001185012">
    <property type="component" value="Unassembled WGS sequence"/>
</dbReference>
<comment type="caution">
    <text evidence="1">The sequence shown here is derived from an EMBL/GenBank/DDBJ whole genome shotgun (WGS) entry which is preliminary data.</text>
</comment>
<dbReference type="EMBL" id="JAVDQG010000004">
    <property type="protein sequence ID" value="MDR6226338.1"/>
    <property type="molecule type" value="Genomic_DNA"/>
</dbReference>
<proteinExistence type="predicted"/>
<keyword evidence="2" id="KW-1185">Reference proteome</keyword>
<evidence type="ECO:0000313" key="2">
    <source>
        <dbReference type="Proteomes" id="UP001185012"/>
    </source>
</evidence>
<sequence length="124" mass="13975">MKLILTMVTKVNSDGGNDADLVRSSEFYYRHNKPAGPTVPQVLYGLGHWSFNFPQEQERVGMALGSPLYSQSAGLAWSLRSCTFLQRNEDSLPTWDLALQIVQTRPDEGSYLLPLTSFFYGIIR</sequence>